<comment type="similarity">
    <text evidence="9">Belongs to the peptidase M24B family. Eukaryotic-type prolidase subfamily.</text>
</comment>
<evidence type="ECO:0000256" key="3">
    <source>
        <dbReference type="ARBA" id="ARBA00022670"/>
    </source>
</evidence>
<dbReference type="GO" id="GO:0102009">
    <property type="term" value="F:proline dipeptidase activity"/>
    <property type="evidence" value="ECO:0007669"/>
    <property type="project" value="UniProtKB-EC"/>
</dbReference>
<evidence type="ECO:0000256" key="14">
    <source>
        <dbReference type="ARBA" id="ARBA00044351"/>
    </source>
</evidence>
<dbReference type="InterPro" id="IPR000994">
    <property type="entry name" value="Pept_M24"/>
</dbReference>
<keyword evidence="5" id="KW-0378">Hydrolase</keyword>
<evidence type="ECO:0000256" key="15">
    <source>
        <dbReference type="ARBA" id="ARBA00048994"/>
    </source>
</evidence>
<comment type="catalytic activity">
    <reaction evidence="15">
        <text>Xaa-L-Pro dipeptide + H2O = an L-alpha-amino acid + L-proline</text>
        <dbReference type="Rhea" id="RHEA:76407"/>
        <dbReference type="ChEBI" id="CHEBI:15377"/>
        <dbReference type="ChEBI" id="CHEBI:59869"/>
        <dbReference type="ChEBI" id="CHEBI:60039"/>
        <dbReference type="ChEBI" id="CHEBI:195196"/>
        <dbReference type="EC" id="3.4.13.9"/>
    </reaction>
</comment>
<evidence type="ECO:0000256" key="10">
    <source>
        <dbReference type="ARBA" id="ARBA00044051"/>
    </source>
</evidence>
<comment type="cofactor">
    <cofactor evidence="1">
        <name>Mn(2+)</name>
        <dbReference type="ChEBI" id="CHEBI:29035"/>
    </cofactor>
</comment>
<evidence type="ECO:0000256" key="1">
    <source>
        <dbReference type="ARBA" id="ARBA00001936"/>
    </source>
</evidence>
<dbReference type="GO" id="GO:0030145">
    <property type="term" value="F:manganese ion binding"/>
    <property type="evidence" value="ECO:0007669"/>
    <property type="project" value="InterPro"/>
</dbReference>
<keyword evidence="4" id="KW-0479">Metal-binding</keyword>
<evidence type="ECO:0000256" key="13">
    <source>
        <dbReference type="ARBA" id="ARBA00044284"/>
    </source>
</evidence>
<dbReference type="GO" id="GO:0006508">
    <property type="term" value="P:proteolysis"/>
    <property type="evidence" value="ECO:0007669"/>
    <property type="project" value="UniProtKB-KW"/>
</dbReference>
<comment type="subunit">
    <text evidence="2">Homodimer.</text>
</comment>
<reference evidence="17 18" key="1">
    <citation type="journal article" date="2018" name="PLoS Genet.">
        <title>Population sequencing reveals clonal diversity and ancestral inbreeding in the grapevine cultivar Chardonnay.</title>
        <authorList>
            <person name="Roach M.J."/>
            <person name="Johnson D.L."/>
            <person name="Bohlmann J."/>
            <person name="van Vuuren H.J."/>
            <person name="Jones S.J."/>
            <person name="Pretorius I.S."/>
            <person name="Schmidt S.A."/>
            <person name="Borneman A.R."/>
        </authorList>
    </citation>
    <scope>NUCLEOTIDE SEQUENCE [LARGE SCALE GENOMIC DNA]</scope>
    <source>
        <strain evidence="18">cv. Chardonnay</strain>
        <tissue evidence="17">Leaf</tissue>
    </source>
</reference>
<evidence type="ECO:0000313" key="17">
    <source>
        <dbReference type="EMBL" id="RVW43967.1"/>
    </source>
</evidence>
<keyword evidence="7" id="KW-0482">Metalloprotease</keyword>
<dbReference type="Gene3D" id="3.40.350.10">
    <property type="entry name" value="Creatinase/prolidase N-terminal domain"/>
    <property type="match status" value="1"/>
</dbReference>
<dbReference type="SMART" id="SM01011">
    <property type="entry name" value="AMP_N"/>
    <property type="match status" value="1"/>
</dbReference>
<accession>A0A438E864</accession>
<evidence type="ECO:0000256" key="11">
    <source>
        <dbReference type="ARBA" id="ARBA00044141"/>
    </source>
</evidence>
<dbReference type="InterPro" id="IPR029149">
    <property type="entry name" value="Creatin/AminoP/Spt16_N"/>
</dbReference>
<dbReference type="GO" id="GO:0070006">
    <property type="term" value="F:metalloaminopeptidase activity"/>
    <property type="evidence" value="ECO:0007669"/>
    <property type="project" value="InterPro"/>
</dbReference>
<evidence type="ECO:0000256" key="9">
    <source>
        <dbReference type="ARBA" id="ARBA00043990"/>
    </source>
</evidence>
<evidence type="ECO:0000256" key="6">
    <source>
        <dbReference type="ARBA" id="ARBA00022997"/>
    </source>
</evidence>
<evidence type="ECO:0000256" key="4">
    <source>
        <dbReference type="ARBA" id="ARBA00022723"/>
    </source>
</evidence>
<evidence type="ECO:0000256" key="7">
    <source>
        <dbReference type="ARBA" id="ARBA00023049"/>
    </source>
</evidence>
<dbReference type="SUPFAM" id="SSF53092">
    <property type="entry name" value="Creatinase/prolidase N-terminal domain"/>
    <property type="match status" value="1"/>
</dbReference>
<sequence>MESHREANSMASSSLTPPEVPMELHAINRGKLVKSLLQHLTESTHPLHGFVLLQGGEEQTRHDTDHAELFRQESYFAYLFGVREPGFYGAIDIATGKSILFAPRLPAEYAVWLGEIKPLSYFKERYMVSKVCYTDEIAGVLHDEYKEQGKPLLFLLHGLNTDSNNFSKPAEFEGIEKFKTDLNTLHPILAECRVFKSDLELALIQYANDISSEAHVEVMRKTTVGMKEYQLESMFLHHTYMYGGCRHCSYTCICATGGNSAVLHYGHAAAPNDRTFEDGDMALLDMGAEYHFYGSDITCSFPVNGKFTSDQRLIYNVWSCDWLESRGKRIKSETECPVYNYYILQAVLQAHNTVISAMKPGVNWIDMHKLAEKIILDSLKKGCIVVGDVDDMMVKRLGAVFMPHGLGHFLGIDTHDTGGYLEGLERPKEPGLKSLRTVRDLQEGMVITVEPGCYFIDALLAPAMENSETSKFFNHEIIGRFKSFGGVRIESDVVPAAGNLHNQSSSCYFQWLQEHDERPRETWEIEAVMAGSPWPLDKSSIHSENGREGK</sequence>
<keyword evidence="3" id="KW-0645">Protease</keyword>
<gene>
    <name evidence="17" type="primary">PEPD</name>
    <name evidence="17" type="ORF">CK203_072430</name>
</gene>
<dbReference type="Proteomes" id="UP000288805">
    <property type="component" value="Unassembled WGS sequence"/>
</dbReference>
<evidence type="ECO:0000313" key="18">
    <source>
        <dbReference type="Proteomes" id="UP000288805"/>
    </source>
</evidence>
<evidence type="ECO:0000256" key="8">
    <source>
        <dbReference type="ARBA" id="ARBA00023211"/>
    </source>
</evidence>
<dbReference type="Gene3D" id="3.90.230.10">
    <property type="entry name" value="Creatinase/methionine aminopeptidase superfamily"/>
    <property type="match status" value="1"/>
</dbReference>
<keyword evidence="8" id="KW-0464">Manganese</keyword>
<evidence type="ECO:0000259" key="16">
    <source>
        <dbReference type="SMART" id="SM01011"/>
    </source>
</evidence>
<dbReference type="Pfam" id="PF00557">
    <property type="entry name" value="Peptidase_M24"/>
    <property type="match status" value="2"/>
</dbReference>
<organism evidence="17 18">
    <name type="scientific">Vitis vinifera</name>
    <name type="common">Grape</name>
    <dbReference type="NCBI Taxonomy" id="29760"/>
    <lineage>
        <taxon>Eukaryota</taxon>
        <taxon>Viridiplantae</taxon>
        <taxon>Streptophyta</taxon>
        <taxon>Embryophyta</taxon>
        <taxon>Tracheophyta</taxon>
        <taxon>Spermatophyta</taxon>
        <taxon>Magnoliopsida</taxon>
        <taxon>eudicotyledons</taxon>
        <taxon>Gunneridae</taxon>
        <taxon>Pentapetalae</taxon>
        <taxon>rosids</taxon>
        <taxon>Vitales</taxon>
        <taxon>Vitaceae</taxon>
        <taxon>Viteae</taxon>
        <taxon>Vitis</taxon>
    </lineage>
</organism>
<dbReference type="CDD" id="cd01087">
    <property type="entry name" value="Prolidase"/>
    <property type="match status" value="1"/>
</dbReference>
<protein>
    <recommendedName>
        <fullName evidence="11">Xaa-Pro dipeptidase</fullName>
        <ecNumber evidence="10">3.4.13.9</ecNumber>
    </recommendedName>
    <alternativeName>
        <fullName evidence="14">Imidodipeptidase</fullName>
    </alternativeName>
    <alternativeName>
        <fullName evidence="12">Peptidase D</fullName>
    </alternativeName>
    <alternativeName>
        <fullName evidence="13">Proline dipeptidase</fullName>
    </alternativeName>
</protein>
<evidence type="ECO:0000256" key="5">
    <source>
        <dbReference type="ARBA" id="ARBA00022801"/>
    </source>
</evidence>
<evidence type="ECO:0000256" key="2">
    <source>
        <dbReference type="ARBA" id="ARBA00011738"/>
    </source>
</evidence>
<dbReference type="PANTHER" id="PTHR48480">
    <property type="match status" value="1"/>
</dbReference>
<dbReference type="EC" id="3.4.13.9" evidence="10"/>
<dbReference type="InterPro" id="IPR036005">
    <property type="entry name" value="Creatinase/aminopeptidase-like"/>
</dbReference>
<keyword evidence="6" id="KW-0224">Dipeptidase</keyword>
<dbReference type="Pfam" id="PF05195">
    <property type="entry name" value="AMP_N"/>
    <property type="match status" value="1"/>
</dbReference>
<dbReference type="SUPFAM" id="SSF55920">
    <property type="entry name" value="Creatinase/aminopeptidase"/>
    <property type="match status" value="1"/>
</dbReference>
<dbReference type="AlphaFoldDB" id="A0A438E864"/>
<dbReference type="EMBL" id="QGNW01001366">
    <property type="protein sequence ID" value="RVW43967.1"/>
    <property type="molecule type" value="Genomic_DNA"/>
</dbReference>
<dbReference type="InterPro" id="IPR052433">
    <property type="entry name" value="X-Pro_dipept-like"/>
</dbReference>
<feature type="domain" description="Aminopeptidase P N-terminal" evidence="16">
    <location>
        <begin position="20"/>
        <end position="164"/>
    </location>
</feature>
<proteinExistence type="inferred from homology"/>
<evidence type="ECO:0000256" key="12">
    <source>
        <dbReference type="ARBA" id="ARBA00044252"/>
    </source>
</evidence>
<dbReference type="PANTHER" id="PTHR48480:SF2">
    <property type="entry name" value="PEPTIDASE D"/>
    <property type="match status" value="1"/>
</dbReference>
<name>A0A438E864_VITVI</name>
<dbReference type="InterPro" id="IPR007865">
    <property type="entry name" value="Aminopep_P_N"/>
</dbReference>
<comment type="caution">
    <text evidence="17">The sequence shown here is derived from an EMBL/GenBank/DDBJ whole genome shotgun (WGS) entry which is preliminary data.</text>
</comment>